<gene>
    <name evidence="15" type="ORF">APAL1065_LOCUS23304</name>
</gene>
<name>A0A7S3DVY5_9STRA</name>
<protein>
    <recommendedName>
        <fullName evidence="16">Protein tweety homolog</fullName>
    </recommendedName>
</protein>
<dbReference type="PANTHER" id="PTHR12424">
    <property type="entry name" value="TWEETY-RELATED"/>
    <property type="match status" value="1"/>
</dbReference>
<evidence type="ECO:0000256" key="10">
    <source>
        <dbReference type="ARBA" id="ARBA00023180"/>
    </source>
</evidence>
<evidence type="ECO:0000256" key="1">
    <source>
        <dbReference type="ARBA" id="ARBA00004651"/>
    </source>
</evidence>
<comment type="similarity">
    <text evidence="2">Belongs to the tweety family.</text>
</comment>
<keyword evidence="12" id="KW-0407">Ion channel</keyword>
<proteinExistence type="inferred from homology"/>
<dbReference type="GO" id="GO:0005254">
    <property type="term" value="F:chloride channel activity"/>
    <property type="evidence" value="ECO:0007669"/>
    <property type="project" value="UniProtKB-KW"/>
</dbReference>
<feature type="transmembrane region" description="Helical" evidence="14">
    <location>
        <begin position="303"/>
        <end position="325"/>
    </location>
</feature>
<evidence type="ECO:0000256" key="13">
    <source>
        <dbReference type="SAM" id="MobiDB-lite"/>
    </source>
</evidence>
<evidence type="ECO:0000256" key="9">
    <source>
        <dbReference type="ARBA" id="ARBA00023173"/>
    </source>
</evidence>
<dbReference type="EMBL" id="HBHT01034658">
    <property type="protein sequence ID" value="CAD9987537.1"/>
    <property type="molecule type" value="Transcribed_RNA"/>
</dbReference>
<evidence type="ECO:0000256" key="6">
    <source>
        <dbReference type="ARBA" id="ARBA00022989"/>
    </source>
</evidence>
<accession>A0A7S3DVY5</accession>
<evidence type="ECO:0000256" key="5">
    <source>
        <dbReference type="ARBA" id="ARBA00022692"/>
    </source>
</evidence>
<feature type="transmembrane region" description="Helical" evidence="14">
    <location>
        <begin position="337"/>
        <end position="362"/>
    </location>
</feature>
<evidence type="ECO:0000256" key="2">
    <source>
        <dbReference type="ARBA" id="ARBA00009849"/>
    </source>
</evidence>
<keyword evidence="10" id="KW-0325">Glycoprotein</keyword>
<keyword evidence="8 14" id="KW-0472">Membrane</keyword>
<reference evidence="15" key="1">
    <citation type="submission" date="2021-01" db="EMBL/GenBank/DDBJ databases">
        <authorList>
            <person name="Corre E."/>
            <person name="Pelletier E."/>
            <person name="Niang G."/>
            <person name="Scheremetjew M."/>
            <person name="Finn R."/>
            <person name="Kale V."/>
            <person name="Holt S."/>
            <person name="Cochrane G."/>
            <person name="Meng A."/>
            <person name="Brown T."/>
            <person name="Cohen L."/>
        </authorList>
    </citation>
    <scope>NUCLEOTIDE SEQUENCE</scope>
    <source>
        <strain evidence="15">CCMP125</strain>
    </source>
</reference>
<evidence type="ECO:0008006" key="16">
    <source>
        <dbReference type="Google" id="ProtNLM"/>
    </source>
</evidence>
<feature type="region of interest" description="Disordered" evidence="13">
    <location>
        <begin position="105"/>
        <end position="127"/>
    </location>
</feature>
<evidence type="ECO:0000256" key="8">
    <source>
        <dbReference type="ARBA" id="ARBA00023136"/>
    </source>
</evidence>
<organism evidence="15">
    <name type="scientific">Entomoneis paludosa</name>
    <dbReference type="NCBI Taxonomy" id="265537"/>
    <lineage>
        <taxon>Eukaryota</taxon>
        <taxon>Sar</taxon>
        <taxon>Stramenopiles</taxon>
        <taxon>Ochrophyta</taxon>
        <taxon>Bacillariophyta</taxon>
        <taxon>Bacillariophyceae</taxon>
        <taxon>Bacillariophycidae</taxon>
        <taxon>Entomoneidaceae</taxon>
        <taxon>Entomoneis</taxon>
    </lineage>
</organism>
<evidence type="ECO:0000256" key="14">
    <source>
        <dbReference type="SAM" id="Phobius"/>
    </source>
</evidence>
<feature type="region of interest" description="Disordered" evidence="13">
    <location>
        <begin position="551"/>
        <end position="614"/>
    </location>
</feature>
<evidence type="ECO:0000256" key="7">
    <source>
        <dbReference type="ARBA" id="ARBA00023065"/>
    </source>
</evidence>
<feature type="transmembrane region" description="Helical" evidence="14">
    <location>
        <begin position="510"/>
        <end position="531"/>
    </location>
</feature>
<keyword evidence="7" id="KW-0406">Ion transport</keyword>
<keyword evidence="9" id="KW-0869">Chloride channel</keyword>
<evidence type="ECO:0000313" key="15">
    <source>
        <dbReference type="EMBL" id="CAD9987537.1"/>
    </source>
</evidence>
<feature type="compositionally biased region" description="Acidic residues" evidence="13">
    <location>
        <begin position="578"/>
        <end position="587"/>
    </location>
</feature>
<feature type="transmembrane region" description="Helical" evidence="14">
    <location>
        <begin position="53"/>
        <end position="78"/>
    </location>
</feature>
<sequence length="614" mass="68301">MATSEEDLSGIPFLTNFSMPSTLKGYQSIIPRFGHTDNLTAVFEGNTDDSSDYAVGLISVGCIILGFFLLWSILLMIFMCVGNKMGFLSGASFLRKPYEAPFYDEDDGTDYNQEEHDPDGGMHPQGSSGYGLSAGTARTQKIPVAGDPWKSKATISRVIFVVSGIICITFGLLMVTHGITNLQTGINTVHDNSIKLNRLSSDARSVIQKGMLDLRDTAVNIRSVVEAELSAEEFCPADPDISNSEVGRSLREKADEVVRLLTDLADFREGELADLDDAMKTLFDGTEEVNKEAGDVDVTDWEALIVLVPYTIFPALLIVAAMMAFYDVGSERYHCFISWFVLPIFILMTIVAYVFAGIMGIMAGVNSDFCLPGGMDSSSPDDHIKSILKIEGYDEESFPYKVANWYIEQCNGIEDPLTDTRLYGPDLRDNRDALLDLRSDLQVSGQIDELAVYCNRDYDKLDVVLGSMENIIEVLMESLKRVLDLAQCGRIIPLYTSTMYDTGCSYSPKAVFWVFSGCLILAFFGMIMITLRSSMKMSVVDQSYVGHFPQGESQSFRHDADEEEEEVQEIEPNPEHLMEEEELEYRDEPEAPPTHVAAYTASPYDSRYPEKNNI</sequence>
<dbReference type="InterPro" id="IPR006990">
    <property type="entry name" value="Tweety"/>
</dbReference>
<evidence type="ECO:0000256" key="11">
    <source>
        <dbReference type="ARBA" id="ARBA00023214"/>
    </source>
</evidence>
<dbReference type="AlphaFoldDB" id="A0A7S3DVY5"/>
<keyword evidence="5 14" id="KW-0812">Transmembrane</keyword>
<feature type="transmembrane region" description="Helical" evidence="14">
    <location>
        <begin position="158"/>
        <end position="179"/>
    </location>
</feature>
<evidence type="ECO:0000256" key="3">
    <source>
        <dbReference type="ARBA" id="ARBA00022448"/>
    </source>
</evidence>
<keyword evidence="3" id="KW-0813">Transport</keyword>
<keyword evidence="4" id="KW-1003">Cell membrane</keyword>
<keyword evidence="11" id="KW-0868">Chloride</keyword>
<dbReference type="PANTHER" id="PTHR12424:SF19">
    <property type="entry name" value="INTEGRASE ZINC-BINDING DOMAIN-CONTAINING PROTEIN"/>
    <property type="match status" value="1"/>
</dbReference>
<evidence type="ECO:0000256" key="12">
    <source>
        <dbReference type="ARBA" id="ARBA00023303"/>
    </source>
</evidence>
<dbReference type="GO" id="GO:0034707">
    <property type="term" value="C:chloride channel complex"/>
    <property type="evidence" value="ECO:0007669"/>
    <property type="project" value="UniProtKB-KW"/>
</dbReference>
<dbReference type="GO" id="GO:0005886">
    <property type="term" value="C:plasma membrane"/>
    <property type="evidence" value="ECO:0007669"/>
    <property type="project" value="UniProtKB-SubCell"/>
</dbReference>
<evidence type="ECO:0000256" key="4">
    <source>
        <dbReference type="ARBA" id="ARBA00022475"/>
    </source>
</evidence>
<keyword evidence="6 14" id="KW-1133">Transmembrane helix</keyword>
<comment type="subcellular location">
    <subcellularLocation>
        <location evidence="1">Cell membrane</location>
        <topology evidence="1">Multi-pass membrane protein</topology>
    </subcellularLocation>
</comment>